<dbReference type="STRING" id="1231623.Tasa_019_020"/>
<dbReference type="PROSITE" id="PS50893">
    <property type="entry name" value="ABC_TRANSPORTER_2"/>
    <property type="match status" value="2"/>
</dbReference>
<evidence type="ECO:0000256" key="8">
    <source>
        <dbReference type="ARBA" id="ARBA00022967"/>
    </source>
</evidence>
<evidence type="ECO:0000256" key="4">
    <source>
        <dbReference type="ARBA" id="ARBA00022597"/>
    </source>
</evidence>
<evidence type="ECO:0000256" key="5">
    <source>
        <dbReference type="ARBA" id="ARBA00022737"/>
    </source>
</evidence>
<dbReference type="Gene3D" id="3.40.50.300">
    <property type="entry name" value="P-loop containing nucleotide triphosphate hydrolases"/>
    <property type="match status" value="2"/>
</dbReference>
<dbReference type="Pfam" id="PF00005">
    <property type="entry name" value="ABC_tran"/>
    <property type="match status" value="2"/>
</dbReference>
<keyword evidence="3" id="KW-1003">Cell membrane</keyword>
<gene>
    <name evidence="11" type="ORF">Tasa_019_020</name>
</gene>
<dbReference type="FunFam" id="3.40.50.300:FF:000127">
    <property type="entry name" value="Ribose import ATP-binding protein RbsA"/>
    <property type="match status" value="1"/>
</dbReference>
<dbReference type="InterPro" id="IPR017871">
    <property type="entry name" value="ABC_transporter-like_CS"/>
</dbReference>
<evidence type="ECO:0000256" key="6">
    <source>
        <dbReference type="ARBA" id="ARBA00022741"/>
    </source>
</evidence>
<dbReference type="InterPro" id="IPR003439">
    <property type="entry name" value="ABC_transporter-like_ATP-bd"/>
</dbReference>
<keyword evidence="2" id="KW-0813">Transport</keyword>
<evidence type="ECO:0000256" key="2">
    <source>
        <dbReference type="ARBA" id="ARBA00022448"/>
    </source>
</evidence>
<keyword evidence="5" id="KW-0677">Repeat</keyword>
<evidence type="ECO:0000313" key="11">
    <source>
        <dbReference type="EMBL" id="GAN54335.1"/>
    </source>
</evidence>
<dbReference type="InterPro" id="IPR050107">
    <property type="entry name" value="ABC_carbohydrate_import_ATPase"/>
</dbReference>
<keyword evidence="4" id="KW-0762">Sugar transport</keyword>
<reference evidence="11 12" key="1">
    <citation type="submission" date="2012-10" db="EMBL/GenBank/DDBJ databases">
        <title>Genome sequencing of Tanticharoenia sakaeratensis NBRC 103193.</title>
        <authorList>
            <person name="Azuma Y."/>
            <person name="Hadano H."/>
            <person name="Hirakawa H."/>
            <person name="Matsushita K."/>
        </authorList>
    </citation>
    <scope>NUCLEOTIDE SEQUENCE [LARGE SCALE GENOMIC DNA]</scope>
    <source>
        <strain evidence="11 12">NBRC 103193</strain>
    </source>
</reference>
<dbReference type="GO" id="GO:0005524">
    <property type="term" value="F:ATP binding"/>
    <property type="evidence" value="ECO:0007669"/>
    <property type="project" value="UniProtKB-KW"/>
</dbReference>
<dbReference type="GO" id="GO:0016887">
    <property type="term" value="F:ATP hydrolysis activity"/>
    <property type="evidence" value="ECO:0007669"/>
    <property type="project" value="InterPro"/>
</dbReference>
<evidence type="ECO:0000313" key="12">
    <source>
        <dbReference type="Proteomes" id="UP000032679"/>
    </source>
</evidence>
<organism evidence="11 12">
    <name type="scientific">Tanticharoenia sakaeratensis NBRC 103193</name>
    <dbReference type="NCBI Taxonomy" id="1231623"/>
    <lineage>
        <taxon>Bacteria</taxon>
        <taxon>Pseudomonadati</taxon>
        <taxon>Pseudomonadota</taxon>
        <taxon>Alphaproteobacteria</taxon>
        <taxon>Acetobacterales</taxon>
        <taxon>Acetobacteraceae</taxon>
        <taxon>Tanticharoenia</taxon>
    </lineage>
</organism>
<dbReference type="GO" id="GO:0005886">
    <property type="term" value="C:plasma membrane"/>
    <property type="evidence" value="ECO:0007669"/>
    <property type="project" value="UniProtKB-SubCell"/>
</dbReference>
<sequence length="528" mass="56046">MLETPPDPATRPAGLAPGVPALLGLRGIAKYFPGVIANEDVSLDVYAGEIHALLGENGAGKSTLMNVVTGLYQPDAGELILDGYGVQFAGPDAAIAAGIGMVHQHFKLVSRFTVAENLHLGWGETPRRLSPRALEARADALSAQFGLPIRSNATVETLSAGEQQRVEILRVLSRGARLLILDEPTAVLSPVEVAELFRALRRFRDEGGAVIIISHKLDEIMSLSDRISVLRHGRLVGTHRTAETTIPDLVTEMIGRPATLDESYPRSVPRDMAAATPMVLHGVSARDDRDVIRLHPLDLELRAGEVLGVAGVTGNGQPELGELLTGLRAPSGGMITLNGRDVTGASARVFSHNGVGHVPEDRLRHALAPSLSVADNAVLREYDRPPVGGGGRFSATQAADFARTLAERARVMLPGVHVAIRALSGGNQQRLVLEREIRIASAVLVASYPSRGLDIGAIAAMRAMLAQARDRGVAVVLMSEDLDEIFALSDRIAVLCAGRLMAVIDRSEADRDRIGALMSGRTEGSVAA</sequence>
<dbReference type="PROSITE" id="PS00211">
    <property type="entry name" value="ABC_TRANSPORTER_1"/>
    <property type="match status" value="1"/>
</dbReference>
<name>A0A0D6MLQ2_9PROT</name>
<dbReference type="RefSeq" id="WP_048848881.1">
    <property type="nucleotide sequence ID" value="NZ_BALE01000019.1"/>
</dbReference>
<dbReference type="AlphaFoldDB" id="A0A0D6MLQ2"/>
<proteinExistence type="predicted"/>
<comment type="caution">
    <text evidence="11">The sequence shown here is derived from an EMBL/GenBank/DDBJ whole genome shotgun (WGS) entry which is preliminary data.</text>
</comment>
<protein>
    <submittedName>
        <fullName evidence="11">ABC transporter related protein</fullName>
    </submittedName>
</protein>
<dbReference type="InterPro" id="IPR027417">
    <property type="entry name" value="P-loop_NTPase"/>
</dbReference>
<dbReference type="CDD" id="cd03216">
    <property type="entry name" value="ABC_Carb_Monos_I"/>
    <property type="match status" value="1"/>
</dbReference>
<dbReference type="PANTHER" id="PTHR43790:SF4">
    <property type="entry name" value="GUANOSINE IMPORT ATP-BINDING PROTEIN NUPO"/>
    <property type="match status" value="1"/>
</dbReference>
<keyword evidence="9" id="KW-0472">Membrane</keyword>
<dbReference type="PANTHER" id="PTHR43790">
    <property type="entry name" value="CARBOHYDRATE TRANSPORT ATP-BINDING PROTEIN MG119-RELATED"/>
    <property type="match status" value="1"/>
</dbReference>
<evidence type="ECO:0000259" key="10">
    <source>
        <dbReference type="PROSITE" id="PS50893"/>
    </source>
</evidence>
<keyword evidence="7" id="KW-0067">ATP-binding</keyword>
<feature type="domain" description="ABC transporter" evidence="10">
    <location>
        <begin position="278"/>
        <end position="522"/>
    </location>
</feature>
<evidence type="ECO:0000256" key="7">
    <source>
        <dbReference type="ARBA" id="ARBA00022840"/>
    </source>
</evidence>
<dbReference type="InterPro" id="IPR003593">
    <property type="entry name" value="AAA+_ATPase"/>
</dbReference>
<dbReference type="CDD" id="cd03215">
    <property type="entry name" value="ABC_Carb_Monos_II"/>
    <property type="match status" value="1"/>
</dbReference>
<comment type="subcellular location">
    <subcellularLocation>
        <location evidence="1">Cell membrane</location>
        <topology evidence="1">Peripheral membrane protein</topology>
    </subcellularLocation>
</comment>
<accession>A0A0D6MLQ2</accession>
<keyword evidence="6" id="KW-0547">Nucleotide-binding</keyword>
<dbReference type="EMBL" id="BALE01000019">
    <property type="protein sequence ID" value="GAN54335.1"/>
    <property type="molecule type" value="Genomic_DNA"/>
</dbReference>
<keyword evidence="12" id="KW-1185">Reference proteome</keyword>
<dbReference type="SMART" id="SM00382">
    <property type="entry name" value="AAA"/>
    <property type="match status" value="1"/>
</dbReference>
<evidence type="ECO:0000256" key="9">
    <source>
        <dbReference type="ARBA" id="ARBA00023136"/>
    </source>
</evidence>
<evidence type="ECO:0000256" key="1">
    <source>
        <dbReference type="ARBA" id="ARBA00004202"/>
    </source>
</evidence>
<evidence type="ECO:0000256" key="3">
    <source>
        <dbReference type="ARBA" id="ARBA00022475"/>
    </source>
</evidence>
<dbReference type="Proteomes" id="UP000032679">
    <property type="component" value="Unassembled WGS sequence"/>
</dbReference>
<feature type="domain" description="ABC transporter" evidence="10">
    <location>
        <begin position="23"/>
        <end position="257"/>
    </location>
</feature>
<keyword evidence="8" id="KW-1278">Translocase</keyword>
<dbReference type="SUPFAM" id="SSF52540">
    <property type="entry name" value="P-loop containing nucleoside triphosphate hydrolases"/>
    <property type="match status" value="2"/>
</dbReference>